<gene>
    <name evidence="1" type="ORF">SAMN02194393_01671</name>
</gene>
<dbReference type="STRING" id="36842.SAMN02194393_01671"/>
<protein>
    <submittedName>
        <fullName evidence="1">Uncharacterized protein</fullName>
    </submittedName>
</protein>
<evidence type="ECO:0000313" key="1">
    <source>
        <dbReference type="EMBL" id="SKC59292.1"/>
    </source>
</evidence>
<organism evidence="1 2">
    <name type="scientific">Maledivibacter halophilus</name>
    <dbReference type="NCBI Taxonomy" id="36842"/>
    <lineage>
        <taxon>Bacteria</taxon>
        <taxon>Bacillati</taxon>
        <taxon>Bacillota</taxon>
        <taxon>Clostridia</taxon>
        <taxon>Peptostreptococcales</taxon>
        <taxon>Caminicellaceae</taxon>
        <taxon>Maledivibacter</taxon>
    </lineage>
</organism>
<sequence>MTYNPINWKDQIVTDPTKYKITKEDGTKEVVNIEREPGEIIQEGTRITADKLNNIEEGIKGAADLVNDLAGEKRTKETVKGNAENIGGICAQMAELATLNDNVTGDKWEWKISDGIVFLEKVVE</sequence>
<dbReference type="Proteomes" id="UP000190285">
    <property type="component" value="Unassembled WGS sequence"/>
</dbReference>
<keyword evidence="2" id="KW-1185">Reference proteome</keyword>
<proteinExistence type="predicted"/>
<dbReference type="AlphaFoldDB" id="A0A1T5K6B5"/>
<dbReference type="OrthoDB" id="1624444at2"/>
<evidence type="ECO:0000313" key="2">
    <source>
        <dbReference type="Proteomes" id="UP000190285"/>
    </source>
</evidence>
<name>A0A1T5K6B5_9FIRM</name>
<dbReference type="RefSeq" id="WP_079490794.1">
    <property type="nucleotide sequence ID" value="NZ_FUZT01000003.1"/>
</dbReference>
<accession>A0A1T5K6B5</accession>
<dbReference type="EMBL" id="FUZT01000003">
    <property type="protein sequence ID" value="SKC59292.1"/>
    <property type="molecule type" value="Genomic_DNA"/>
</dbReference>
<reference evidence="1 2" key="1">
    <citation type="submission" date="2017-02" db="EMBL/GenBank/DDBJ databases">
        <authorList>
            <person name="Peterson S.W."/>
        </authorList>
    </citation>
    <scope>NUCLEOTIDE SEQUENCE [LARGE SCALE GENOMIC DNA]</scope>
    <source>
        <strain evidence="1 2">M1</strain>
    </source>
</reference>